<dbReference type="SUPFAM" id="SSF53448">
    <property type="entry name" value="Nucleotide-diphospho-sugar transferases"/>
    <property type="match status" value="2"/>
</dbReference>
<evidence type="ECO:0000313" key="3">
    <source>
        <dbReference type="Proteomes" id="UP000651050"/>
    </source>
</evidence>
<dbReference type="InterPro" id="IPR001173">
    <property type="entry name" value="Glyco_trans_2-like"/>
</dbReference>
<dbReference type="CDD" id="cd00761">
    <property type="entry name" value="Glyco_tranf_GTA_type"/>
    <property type="match status" value="1"/>
</dbReference>
<name>A0A931H755_9BURK</name>
<protein>
    <submittedName>
        <fullName evidence="2">Glycosyltransferase</fullName>
    </submittedName>
</protein>
<comment type="caution">
    <text evidence="2">The sequence shown here is derived from an EMBL/GenBank/DDBJ whole genome shotgun (WGS) entry which is preliminary data.</text>
</comment>
<evidence type="ECO:0000313" key="2">
    <source>
        <dbReference type="EMBL" id="MBG9389773.1"/>
    </source>
</evidence>
<reference evidence="2" key="1">
    <citation type="submission" date="2020-11" db="EMBL/GenBank/DDBJ databases">
        <title>Bacterial whole genome sequence for Caenimonas sp. DR4.4.</title>
        <authorList>
            <person name="Le V."/>
            <person name="Ko S.-R."/>
            <person name="Ahn C.-Y."/>
            <person name="Oh H.-M."/>
        </authorList>
    </citation>
    <scope>NUCLEOTIDE SEQUENCE</scope>
    <source>
        <strain evidence="2">DR4.4</strain>
    </source>
</reference>
<dbReference type="PANTHER" id="PTHR43685:SF2">
    <property type="entry name" value="GLYCOSYLTRANSFERASE 2-LIKE DOMAIN-CONTAINING PROTEIN"/>
    <property type="match status" value="1"/>
</dbReference>
<gene>
    <name evidence="2" type="ORF">I5803_17215</name>
</gene>
<feature type="domain" description="Glycosyltransferase 2-like" evidence="1">
    <location>
        <begin position="22"/>
        <end position="127"/>
    </location>
</feature>
<dbReference type="InterPro" id="IPR050834">
    <property type="entry name" value="Glycosyltransf_2"/>
</dbReference>
<dbReference type="Gene3D" id="3.90.550.10">
    <property type="entry name" value="Spore Coat Polysaccharide Biosynthesis Protein SpsA, Chain A"/>
    <property type="match status" value="2"/>
</dbReference>
<keyword evidence="3" id="KW-1185">Reference proteome</keyword>
<dbReference type="Pfam" id="PF00535">
    <property type="entry name" value="Glycos_transf_2"/>
    <property type="match status" value="2"/>
</dbReference>
<feature type="domain" description="Glycosyltransferase 2-like" evidence="1">
    <location>
        <begin position="451"/>
        <end position="555"/>
    </location>
</feature>
<dbReference type="RefSeq" id="WP_196987549.1">
    <property type="nucleotide sequence ID" value="NZ_JADWYS010000001.1"/>
</dbReference>
<dbReference type="PANTHER" id="PTHR43685">
    <property type="entry name" value="GLYCOSYLTRANSFERASE"/>
    <property type="match status" value="1"/>
</dbReference>
<proteinExistence type="predicted"/>
<evidence type="ECO:0000259" key="1">
    <source>
        <dbReference type="Pfam" id="PF00535"/>
    </source>
</evidence>
<dbReference type="AlphaFoldDB" id="A0A931H755"/>
<dbReference type="Proteomes" id="UP000651050">
    <property type="component" value="Unassembled WGS sequence"/>
</dbReference>
<sequence length="858" mass="94460">MNQQPPDFSPAPARAQVSVLIRTMGRATLGQAISSVRAQSFGDWEIILLNASGQPFDALAPLPEDARIRMVDPQRRVPRAEAANLLLDACRTEFAVFLDDDDWFLPDHLAKLAGALRRDASLVAAYSDVELLEDARGPGRRAVHTFATDFDADALQLQNYLPIHAVMFRMAAVYAQPPARFDEGMSLFEDWDFWVQLSRRGRFEHVPGVSAAYALDASQGSGHAAQGQARREMLESMARRQLARWTPADVVRLIERETRQQGLRNQRDQELAAERSRLADLQLSLDEMFQLVIATQAQVSHLESEAAKQAALAAQREALMALQQAELALLARVREDLLEQVRALRASTSWRITRPLRYAGRQARRAARAMRLALRVLRTAADELRRQGPRGFALRLPYYLRQRRVYLARLAGAPAGPSANPFAAGPARVRADTRLHPDIDDSVEPVGATVSVVIPAFNAGPEFEWLLRKLKAQKGVAGVEIVVVDSGSGDTTVAMARAAGARVIEIPQSEFSHSHSRNLGAEAATGDYVLFIVQDAYPVGDHWMNGMLRALRDPAHARLAAVSCSEFARSDSDLMYDAMIDTHYRFLGCLENDRIGAHTGDDHMSLRSQGQLSDVSCLIARDLFQRYRYRGNYAEDLDLGIRLIKDGWQVAMLASVKTIHSHNRPAYYYLKRSYVDVIFLVGLFDDFAYPHCESLHGLVQGIVSCAAYATDWIAEVRAAGGDATGARLKGWTARWRRESARLRTGGSLALGDARLEQFVAGLAADVGAAPSGDRNAAAEARRFGDAFCDRLDHGARFMAGIYDDGDAVPAEELVAVIGKTFAATTGSLLAFHGLDHRKEGVPGFEHAQRLHAALTQGV</sequence>
<dbReference type="EMBL" id="JADWYS010000001">
    <property type="protein sequence ID" value="MBG9389773.1"/>
    <property type="molecule type" value="Genomic_DNA"/>
</dbReference>
<organism evidence="2 3">
    <name type="scientific">Caenimonas aquaedulcis</name>
    <dbReference type="NCBI Taxonomy" id="2793270"/>
    <lineage>
        <taxon>Bacteria</taxon>
        <taxon>Pseudomonadati</taxon>
        <taxon>Pseudomonadota</taxon>
        <taxon>Betaproteobacteria</taxon>
        <taxon>Burkholderiales</taxon>
        <taxon>Comamonadaceae</taxon>
        <taxon>Caenimonas</taxon>
    </lineage>
</organism>
<dbReference type="InterPro" id="IPR029044">
    <property type="entry name" value="Nucleotide-diphossugar_trans"/>
</dbReference>
<accession>A0A931H755</accession>